<proteinExistence type="predicted"/>
<feature type="region of interest" description="Disordered" evidence="1">
    <location>
        <begin position="300"/>
        <end position="405"/>
    </location>
</feature>
<dbReference type="AlphaFoldDB" id="A0A9N8JIF0"/>
<dbReference type="EMBL" id="CAIJEN010000005">
    <property type="protein sequence ID" value="CAD0086635.1"/>
    <property type="molecule type" value="Genomic_DNA"/>
</dbReference>
<dbReference type="SUPFAM" id="SSF57850">
    <property type="entry name" value="RING/U-box"/>
    <property type="match status" value="1"/>
</dbReference>
<gene>
    <name evidence="2" type="ORF">AWRI4619_LOCUS4219</name>
</gene>
<accession>A0A9N8JIF0</accession>
<feature type="region of interest" description="Disordered" evidence="1">
    <location>
        <begin position="276"/>
        <end position="295"/>
    </location>
</feature>
<keyword evidence="3" id="KW-1185">Reference proteome</keyword>
<dbReference type="CDD" id="cd16620">
    <property type="entry name" value="vRING-HC-C4C4_RBBP6"/>
    <property type="match status" value="1"/>
</dbReference>
<feature type="compositionally biased region" description="Gly residues" evidence="1">
    <location>
        <begin position="303"/>
        <end position="319"/>
    </location>
</feature>
<evidence type="ECO:0000313" key="2">
    <source>
        <dbReference type="EMBL" id="CAD0086635.1"/>
    </source>
</evidence>
<organism evidence="2 3">
    <name type="scientific">Aureobasidium vineae</name>
    <dbReference type="NCBI Taxonomy" id="2773715"/>
    <lineage>
        <taxon>Eukaryota</taxon>
        <taxon>Fungi</taxon>
        <taxon>Dikarya</taxon>
        <taxon>Ascomycota</taxon>
        <taxon>Pezizomycotina</taxon>
        <taxon>Dothideomycetes</taxon>
        <taxon>Dothideomycetidae</taxon>
        <taxon>Dothideales</taxon>
        <taxon>Saccotheciaceae</taxon>
        <taxon>Aureobasidium</taxon>
    </lineage>
</organism>
<reference evidence="2" key="1">
    <citation type="submission" date="2020-06" db="EMBL/GenBank/DDBJ databases">
        <authorList>
            <person name="Onetto C."/>
        </authorList>
    </citation>
    <scope>NUCLEOTIDE SEQUENCE</scope>
</reference>
<evidence type="ECO:0000313" key="3">
    <source>
        <dbReference type="Proteomes" id="UP000716446"/>
    </source>
</evidence>
<sequence length="405" mass="43204">MAAVQDQAAIDFASSLTQAEIPTKLRCTTCSKLATNAFKLQCCDSSICQDCQATLPDACPVCSHSPLDPDMCKPNKSLRMTVRAFIKAEEKKKIAAAEAAAAAQAEQEEIAAQEPEQSTEQPQADSSIQAEPAAEQPQEEDVASADETEGALAPEATDPLPRSRSEDQQQDQNGQDATQQNFQNMDWNAANGFNPMMNMANGFNPMMGMMGMPGMNPMSMFGGFGAGGMGMQDMSGMNMGMGFGGGFGGNWNGQQGMGGNFGAGYYPNAGYNQPQMHQGGYANQQFPNHNNYQNQNRFQQRGGFAGRGRGGAAFAGGNQGPSNPEAQQDDAAYPQDAERGDRRPSQAGTESAEAGAERRNSQSVASVPQMPGDDTPALEQQPDTINEDTNEQTLQGEEQTRRSRS</sequence>
<feature type="compositionally biased region" description="Polar residues" evidence="1">
    <location>
        <begin position="115"/>
        <end position="128"/>
    </location>
</feature>
<protein>
    <recommendedName>
        <fullName evidence="4">RING-type domain-containing protein</fullName>
    </recommendedName>
</protein>
<name>A0A9N8JIF0_9PEZI</name>
<comment type="caution">
    <text evidence="2">The sequence shown here is derived from an EMBL/GenBank/DDBJ whole genome shotgun (WGS) entry which is preliminary data.</text>
</comment>
<dbReference type="InterPro" id="IPR013083">
    <property type="entry name" value="Znf_RING/FYVE/PHD"/>
</dbReference>
<evidence type="ECO:0008006" key="4">
    <source>
        <dbReference type="Google" id="ProtNLM"/>
    </source>
</evidence>
<evidence type="ECO:0000256" key="1">
    <source>
        <dbReference type="SAM" id="MobiDB-lite"/>
    </source>
</evidence>
<feature type="compositionally biased region" description="Acidic residues" evidence="1">
    <location>
        <begin position="137"/>
        <end position="149"/>
    </location>
</feature>
<feature type="compositionally biased region" description="Low complexity" evidence="1">
    <location>
        <begin position="283"/>
        <end position="295"/>
    </location>
</feature>
<dbReference type="Gene3D" id="3.30.40.10">
    <property type="entry name" value="Zinc/RING finger domain, C3HC4 (zinc finger)"/>
    <property type="match status" value="1"/>
</dbReference>
<feature type="region of interest" description="Disordered" evidence="1">
    <location>
        <begin position="105"/>
        <end position="177"/>
    </location>
</feature>
<dbReference type="Proteomes" id="UP000716446">
    <property type="component" value="Unassembled WGS sequence"/>
</dbReference>